<dbReference type="PANTHER" id="PTHR14969">
    <property type="entry name" value="SPHINGOSINE-1-PHOSPHATE PHOSPHOHYDROLASE"/>
    <property type="match status" value="1"/>
</dbReference>
<keyword evidence="4" id="KW-1133">Transmembrane helix</keyword>
<keyword evidence="4" id="KW-0472">Membrane</keyword>
<dbReference type="PANTHER" id="PTHR14969:SF13">
    <property type="entry name" value="AT30094P"/>
    <property type="match status" value="1"/>
</dbReference>
<accession>A0A081NKJ1</accession>
<evidence type="ECO:0000256" key="1">
    <source>
        <dbReference type="ARBA" id="ARBA00012374"/>
    </source>
</evidence>
<protein>
    <recommendedName>
        <fullName evidence="1">undecaprenyl-diphosphate phosphatase</fullName>
        <ecNumber evidence="1">3.6.1.27</ecNumber>
    </recommendedName>
    <alternativeName>
        <fullName evidence="2">Undecaprenyl pyrophosphate phosphatase</fullName>
    </alternativeName>
</protein>
<feature type="domain" description="Phosphatidic acid phosphatase type 2/haloperoxidase" evidence="5">
    <location>
        <begin position="49"/>
        <end position="163"/>
    </location>
</feature>
<evidence type="ECO:0000256" key="2">
    <source>
        <dbReference type="ARBA" id="ARBA00032707"/>
    </source>
</evidence>
<dbReference type="InterPro" id="IPR000326">
    <property type="entry name" value="PAP2/HPO"/>
</dbReference>
<dbReference type="Proteomes" id="UP000028073">
    <property type="component" value="Unassembled WGS sequence"/>
</dbReference>
<organism evidence="6 7">
    <name type="scientific">Endozoicomonas numazuensis</name>
    <dbReference type="NCBI Taxonomy" id="1137799"/>
    <lineage>
        <taxon>Bacteria</taxon>
        <taxon>Pseudomonadati</taxon>
        <taxon>Pseudomonadota</taxon>
        <taxon>Gammaproteobacteria</taxon>
        <taxon>Oceanospirillales</taxon>
        <taxon>Endozoicomonadaceae</taxon>
        <taxon>Endozoicomonas</taxon>
    </lineage>
</organism>
<feature type="transmembrane region" description="Helical" evidence="4">
    <location>
        <begin position="20"/>
        <end position="42"/>
    </location>
</feature>
<reference evidence="6 7" key="1">
    <citation type="submission" date="2014-06" db="EMBL/GenBank/DDBJ databases">
        <title>Whole Genome Sequences of Three Symbiotic Endozoicomonas Bacteria.</title>
        <authorList>
            <person name="Neave M.J."/>
            <person name="Apprill A."/>
            <person name="Voolstra C.R."/>
        </authorList>
    </citation>
    <scope>NUCLEOTIDE SEQUENCE [LARGE SCALE GENOMIC DNA]</scope>
    <source>
        <strain evidence="6 7">DSM 25634</strain>
    </source>
</reference>
<evidence type="ECO:0000313" key="6">
    <source>
        <dbReference type="EMBL" id="KEQ18964.1"/>
    </source>
</evidence>
<dbReference type="GO" id="GO:0050380">
    <property type="term" value="F:undecaprenyl-diphosphatase activity"/>
    <property type="evidence" value="ECO:0007669"/>
    <property type="project" value="UniProtKB-EC"/>
</dbReference>
<proteinExistence type="predicted"/>
<evidence type="ECO:0000256" key="3">
    <source>
        <dbReference type="ARBA" id="ARBA00047594"/>
    </source>
</evidence>
<name>A0A081NKJ1_9GAMM</name>
<comment type="catalytic activity">
    <reaction evidence="3">
        <text>di-trans,octa-cis-undecaprenyl diphosphate + H2O = di-trans,octa-cis-undecaprenyl phosphate + phosphate + H(+)</text>
        <dbReference type="Rhea" id="RHEA:28094"/>
        <dbReference type="ChEBI" id="CHEBI:15377"/>
        <dbReference type="ChEBI" id="CHEBI:15378"/>
        <dbReference type="ChEBI" id="CHEBI:43474"/>
        <dbReference type="ChEBI" id="CHEBI:58405"/>
        <dbReference type="ChEBI" id="CHEBI:60392"/>
        <dbReference type="EC" id="3.6.1.27"/>
    </reaction>
</comment>
<feature type="transmembrane region" description="Helical" evidence="4">
    <location>
        <begin position="276"/>
        <end position="299"/>
    </location>
</feature>
<keyword evidence="7" id="KW-1185">Reference proteome</keyword>
<feature type="transmembrane region" description="Helical" evidence="4">
    <location>
        <begin position="245"/>
        <end position="264"/>
    </location>
</feature>
<dbReference type="Pfam" id="PF01569">
    <property type="entry name" value="PAP2"/>
    <property type="match status" value="1"/>
</dbReference>
<evidence type="ECO:0000259" key="5">
    <source>
        <dbReference type="SMART" id="SM00014"/>
    </source>
</evidence>
<feature type="transmembrane region" description="Helical" evidence="4">
    <location>
        <begin position="219"/>
        <end position="238"/>
    </location>
</feature>
<dbReference type="AlphaFoldDB" id="A0A081NKJ1"/>
<dbReference type="SUPFAM" id="SSF48317">
    <property type="entry name" value="Acid phosphatase/Vanadium-dependent haloperoxidase"/>
    <property type="match status" value="1"/>
</dbReference>
<evidence type="ECO:0000313" key="7">
    <source>
        <dbReference type="Proteomes" id="UP000028073"/>
    </source>
</evidence>
<sequence>MDALQFISLLQQKLMVFDFYLRSLSSFGYSYHFLLFAGFLYWSGYKYLGARLAIGTEISTTIFGTCRQFFDSPRPYWIYPELYNDMSEKGMSEKAFGMPSGHTQNTVVLWGLLASTLKSRWLWALALLMIFSTALSRLYLGVHFPSQILVGISFGTIILFLIISLEQSFLNFLNIKTFWQRCFIVLIACSLPLLTALFIREILNWGVSSSALFPYSKLSKFTGLFAGIGLGLLIAPAFGKPSMKLFFTQALPGAVSVSLLYKLLPYLPQPEDFPELYYLFRWLEAFILAFWETGLWPVIYRKLVGNHS</sequence>
<gene>
    <name evidence="6" type="ORF">GZ78_02640</name>
</gene>
<evidence type="ECO:0000256" key="4">
    <source>
        <dbReference type="SAM" id="Phobius"/>
    </source>
</evidence>
<feature type="transmembrane region" description="Helical" evidence="4">
    <location>
        <begin position="178"/>
        <end position="199"/>
    </location>
</feature>
<dbReference type="InterPro" id="IPR036938">
    <property type="entry name" value="PAP2/HPO_sf"/>
</dbReference>
<feature type="transmembrane region" description="Helical" evidence="4">
    <location>
        <begin position="121"/>
        <end position="140"/>
    </location>
</feature>
<dbReference type="STRING" id="1137799.GZ78_02640"/>
<dbReference type="Gene3D" id="1.20.144.10">
    <property type="entry name" value="Phosphatidic acid phosphatase type 2/haloperoxidase"/>
    <property type="match status" value="1"/>
</dbReference>
<dbReference type="SMART" id="SM00014">
    <property type="entry name" value="acidPPc"/>
    <property type="match status" value="1"/>
</dbReference>
<dbReference type="eggNOG" id="COG0671">
    <property type="taxonomic scope" value="Bacteria"/>
</dbReference>
<dbReference type="OrthoDB" id="9780918at2"/>
<dbReference type="RefSeq" id="WP_034832497.1">
    <property type="nucleotide sequence ID" value="NZ_JOKH01000001.1"/>
</dbReference>
<feature type="transmembrane region" description="Helical" evidence="4">
    <location>
        <begin position="146"/>
        <end position="166"/>
    </location>
</feature>
<dbReference type="EC" id="3.6.1.27" evidence="1"/>
<keyword evidence="4" id="KW-0812">Transmembrane</keyword>
<comment type="caution">
    <text evidence="6">The sequence shown here is derived from an EMBL/GenBank/DDBJ whole genome shotgun (WGS) entry which is preliminary data.</text>
</comment>
<dbReference type="EMBL" id="JOKH01000001">
    <property type="protein sequence ID" value="KEQ18964.1"/>
    <property type="molecule type" value="Genomic_DNA"/>
</dbReference>